<dbReference type="InterPro" id="IPR047960">
    <property type="entry name" value="Transpos_IS1380"/>
</dbReference>
<evidence type="ECO:0000313" key="3">
    <source>
        <dbReference type="Proteomes" id="UP000603545"/>
    </source>
</evidence>
<feature type="domain" description="Transposase DDE" evidence="1">
    <location>
        <begin position="29"/>
        <end position="490"/>
    </location>
</feature>
<dbReference type="Pfam" id="PF13701">
    <property type="entry name" value="DDE_Tnp_1_4"/>
    <property type="match status" value="1"/>
</dbReference>
<accession>A0A8J6N3U5</accession>
<name>A0A8J6N3U5_9BACT</name>
<dbReference type="Proteomes" id="UP000603545">
    <property type="component" value="Unassembled WGS sequence"/>
</dbReference>
<protein>
    <submittedName>
        <fullName evidence="2">IS1380 family transposase</fullName>
    </submittedName>
</protein>
<reference evidence="2 3" key="1">
    <citation type="submission" date="2020-08" db="EMBL/GenBank/DDBJ databases">
        <title>Bridging the membrane lipid divide: bacteria of the FCB group superphylum have the potential to synthesize archaeal ether lipids.</title>
        <authorList>
            <person name="Villanueva L."/>
            <person name="Von Meijenfeldt F.A.B."/>
            <person name="Westbye A.B."/>
            <person name="Yadav S."/>
            <person name="Hopmans E.C."/>
            <person name="Dutilh B.E."/>
            <person name="Sinninghe Damste J.S."/>
        </authorList>
    </citation>
    <scope>NUCLEOTIDE SEQUENCE [LARGE SCALE GENOMIC DNA]</scope>
    <source>
        <strain evidence="2">NIOZ-UU82</strain>
    </source>
</reference>
<dbReference type="AlphaFoldDB" id="A0A8J6N3U5"/>
<dbReference type="EMBL" id="JACNLL010000034">
    <property type="protein sequence ID" value="MBC8199055.1"/>
    <property type="molecule type" value="Genomic_DNA"/>
</dbReference>
<evidence type="ECO:0000313" key="2">
    <source>
        <dbReference type="EMBL" id="MBC8199055.1"/>
    </source>
</evidence>
<dbReference type="NCBIfam" id="NF033539">
    <property type="entry name" value="transpos_IS1380"/>
    <property type="match status" value="1"/>
</dbReference>
<dbReference type="InterPro" id="IPR025668">
    <property type="entry name" value="Tnp_DDE_dom"/>
</dbReference>
<sequence length="493" mass="57690">MAKRKKKIAKRLKRKQWKNQVKPMFTASNIHYEMDGRHEGIACGGIGAIHLMNKNSGFVEEIDNTLHLLKRHLPYHESDHVLNIAYNVIAGGTRLEDIELQRQDEAWLDALGAEIIPDPTTAGDFLRRFSEENIIELMEAANTTRRKVWKRQPKKFFEKAILNVDGLIAETTGECKQGMDISYNGIWGYAPLIISLEQTREALYLINRSGNAPSHLDSAQWIDRSLDLVSDTFKEVWIRGDTDFSLTAHFDKWDERCKFVFGIDAMKNLISIADTIPEEHWETLLREPKYKVKTKKRKRPENVKERIVKERGFKNIRTVSEHVAEFDYRPTKCKKTYRVVALRKNLTVEKGDLALFDDIRYFFYITNDRLMTPQEVVYFANDRCDHENDIEQLKNGVNAMRMPVDDLVSNWAYMVIAALAWNMKAWYGLLTPNKVLGHQIVRMEFKRFINTFIKIPCLIIKAGRRIVYRLVGYNRYMKDFFRTFTAIKTMRFT</sequence>
<organism evidence="2 3">
    <name type="scientific">Candidatus Desulfaltia bathyphila</name>
    <dbReference type="NCBI Taxonomy" id="2841697"/>
    <lineage>
        <taxon>Bacteria</taxon>
        <taxon>Pseudomonadati</taxon>
        <taxon>Thermodesulfobacteriota</taxon>
        <taxon>Desulfobacteria</taxon>
        <taxon>Desulfobacterales</taxon>
        <taxon>Desulfobacterales incertae sedis</taxon>
        <taxon>Candidatus Desulfaltia</taxon>
    </lineage>
</organism>
<comment type="caution">
    <text evidence="2">The sequence shown here is derived from an EMBL/GenBank/DDBJ whole genome shotgun (WGS) entry which is preliminary data.</text>
</comment>
<gene>
    <name evidence="2" type="ORF">H8E80_03295</name>
</gene>
<evidence type="ECO:0000259" key="1">
    <source>
        <dbReference type="Pfam" id="PF13701"/>
    </source>
</evidence>
<proteinExistence type="predicted"/>